<evidence type="ECO:0000259" key="1">
    <source>
        <dbReference type="Pfam" id="PF01609"/>
    </source>
</evidence>
<dbReference type="EMBL" id="CP005986">
    <property type="protein sequence ID" value="AIA55205.1"/>
    <property type="molecule type" value="Genomic_DNA"/>
</dbReference>
<dbReference type="GO" id="GO:0006313">
    <property type="term" value="P:DNA transposition"/>
    <property type="evidence" value="ECO:0007669"/>
    <property type="project" value="InterPro"/>
</dbReference>
<dbReference type="HOGENOM" id="CLU_3178937_0_0_6"/>
<dbReference type="AlphaFoldDB" id="A0A059ZUE0"/>
<dbReference type="KEGG" id="acz:Acaty_c1338"/>
<dbReference type="Pfam" id="PF01609">
    <property type="entry name" value="DDE_Tnp_1"/>
    <property type="match status" value="1"/>
</dbReference>
<organism evidence="2 3">
    <name type="scientific">Acidithiobacillus caldus (strain ATCC 51756 / DSM 8584 / KU)</name>
    <dbReference type="NCBI Taxonomy" id="637389"/>
    <lineage>
        <taxon>Bacteria</taxon>
        <taxon>Pseudomonadati</taxon>
        <taxon>Pseudomonadota</taxon>
        <taxon>Acidithiobacillia</taxon>
        <taxon>Acidithiobacillales</taxon>
        <taxon>Acidithiobacillaceae</taxon>
        <taxon>Acidithiobacillus</taxon>
    </lineage>
</organism>
<dbReference type="Proteomes" id="UP000005522">
    <property type="component" value="Chromosome"/>
</dbReference>
<feature type="domain" description="Transposase IS4-like" evidence="1">
    <location>
        <begin position="5"/>
        <end position="46"/>
    </location>
</feature>
<dbReference type="GO" id="GO:0003677">
    <property type="term" value="F:DNA binding"/>
    <property type="evidence" value="ECO:0007669"/>
    <property type="project" value="InterPro"/>
</dbReference>
<reference evidence="2 3" key="1">
    <citation type="journal article" date="2009" name="J. Bacteriol.">
        <title>Draft genome sequence of the extremely acidophilic bacterium Acidithiobacillus caldus ATCC 51756 reveals metabolic versatility in the genus Acidithiobacillus.</title>
        <authorList>
            <person name="Valdes J."/>
            <person name="Quatrini R."/>
            <person name="Hallberg K."/>
            <person name="Dopson M."/>
            <person name="Valenzuela P.D."/>
            <person name="Holmes D.S."/>
        </authorList>
    </citation>
    <scope>NUCLEOTIDE SEQUENCE [LARGE SCALE GENOMIC DNA]</scope>
    <source>
        <strain evidence="3">ATCC 51756 / DSM 8584 / KU</strain>
    </source>
</reference>
<proteinExistence type="predicted"/>
<evidence type="ECO:0000313" key="3">
    <source>
        <dbReference type="Proteomes" id="UP000005522"/>
    </source>
</evidence>
<gene>
    <name evidence="2" type="ORF">Acaty_c1338</name>
</gene>
<name>A0A059ZUE0_ACICK</name>
<protein>
    <submittedName>
        <fullName evidence="2">Transposase-like protein TnpA3</fullName>
    </submittedName>
</protein>
<dbReference type="GO" id="GO:0004803">
    <property type="term" value="F:transposase activity"/>
    <property type="evidence" value="ECO:0007669"/>
    <property type="project" value="InterPro"/>
</dbReference>
<sequence length="46" mass="5538">MAALKRYNRAIARIRARGEHAFRVLKCQFGYRRTRYRGLAVNQREI</sequence>
<evidence type="ECO:0000313" key="2">
    <source>
        <dbReference type="EMBL" id="AIA55205.1"/>
    </source>
</evidence>
<accession>A0A059ZUE0</accession>
<dbReference type="InterPro" id="IPR002559">
    <property type="entry name" value="Transposase_11"/>
</dbReference>